<comment type="caution">
    <text evidence="1">The sequence shown here is derived from an EMBL/GenBank/DDBJ whole genome shotgun (WGS) entry which is preliminary data.</text>
</comment>
<dbReference type="AlphaFoldDB" id="A0ABD3VS32"/>
<dbReference type="Proteomes" id="UP001634394">
    <property type="component" value="Unassembled WGS sequence"/>
</dbReference>
<protein>
    <submittedName>
        <fullName evidence="1">Uncharacterized protein</fullName>
    </submittedName>
</protein>
<dbReference type="EMBL" id="JBJQND010000010">
    <property type="protein sequence ID" value="KAL3863483.1"/>
    <property type="molecule type" value="Genomic_DNA"/>
</dbReference>
<reference evidence="1 2" key="1">
    <citation type="submission" date="2024-11" db="EMBL/GenBank/DDBJ databases">
        <title>Chromosome-level genome assembly of the freshwater bivalve Anodonta woodiana.</title>
        <authorList>
            <person name="Chen X."/>
        </authorList>
    </citation>
    <scope>NUCLEOTIDE SEQUENCE [LARGE SCALE GENOMIC DNA]</scope>
    <source>
        <strain evidence="1">MN2024</strain>
        <tissue evidence="1">Gills</tissue>
    </source>
</reference>
<proteinExistence type="predicted"/>
<feature type="non-terminal residue" evidence="1">
    <location>
        <position position="53"/>
    </location>
</feature>
<organism evidence="1 2">
    <name type="scientific">Sinanodonta woodiana</name>
    <name type="common">Chinese pond mussel</name>
    <name type="synonym">Anodonta woodiana</name>
    <dbReference type="NCBI Taxonomy" id="1069815"/>
    <lineage>
        <taxon>Eukaryota</taxon>
        <taxon>Metazoa</taxon>
        <taxon>Spiralia</taxon>
        <taxon>Lophotrochozoa</taxon>
        <taxon>Mollusca</taxon>
        <taxon>Bivalvia</taxon>
        <taxon>Autobranchia</taxon>
        <taxon>Heteroconchia</taxon>
        <taxon>Palaeoheterodonta</taxon>
        <taxon>Unionida</taxon>
        <taxon>Unionoidea</taxon>
        <taxon>Unionidae</taxon>
        <taxon>Unioninae</taxon>
        <taxon>Sinanodonta</taxon>
    </lineage>
</organism>
<accession>A0ABD3VS32</accession>
<name>A0ABD3VS32_SINWO</name>
<feature type="non-terminal residue" evidence="1">
    <location>
        <position position="1"/>
    </location>
</feature>
<evidence type="ECO:0000313" key="1">
    <source>
        <dbReference type="EMBL" id="KAL3863483.1"/>
    </source>
</evidence>
<gene>
    <name evidence="1" type="ORF">ACJMK2_005237</name>
</gene>
<evidence type="ECO:0000313" key="2">
    <source>
        <dbReference type="Proteomes" id="UP001634394"/>
    </source>
</evidence>
<sequence>SALNLNALQARIPSRSEEAICGSIPVIQYYVKYLACRRQLDGFASYNGSRHCG</sequence>
<keyword evidence="2" id="KW-1185">Reference proteome</keyword>